<dbReference type="AlphaFoldDB" id="A0A432ZDN0"/>
<evidence type="ECO:0000256" key="3">
    <source>
        <dbReference type="ARBA" id="ARBA00022741"/>
    </source>
</evidence>
<evidence type="ECO:0000256" key="7">
    <source>
        <dbReference type="HAMAP-Rule" id="MF_01428"/>
    </source>
</evidence>
<proteinExistence type="inferred from homology"/>
<feature type="domain" description="Glutamyl/glutaminyl-tRNA synthetase class Ib catalytic" evidence="9">
    <location>
        <begin position="9"/>
        <end position="235"/>
    </location>
</feature>
<dbReference type="EC" id="6.1.1.-" evidence="7"/>
<feature type="binding site" evidence="7">
    <location>
        <position position="172"/>
    </location>
    <ligand>
        <name>L-glutamate</name>
        <dbReference type="ChEBI" id="CHEBI:29985"/>
    </ligand>
</feature>
<comment type="caution">
    <text evidence="10">The sequence shown here is derived from an EMBL/GenBank/DDBJ whole genome shotgun (WGS) entry which is preliminary data.</text>
</comment>
<evidence type="ECO:0000256" key="2">
    <source>
        <dbReference type="ARBA" id="ARBA00022723"/>
    </source>
</evidence>
<gene>
    <name evidence="7 10" type="primary">gluQ</name>
    <name evidence="10" type="ORF">CWI81_09325</name>
</gene>
<dbReference type="OrthoDB" id="9807503at2"/>
<name>A0A432ZDN0_9GAMM</name>
<keyword evidence="8" id="KW-0648">Protein biosynthesis</keyword>
<dbReference type="HAMAP" id="MF_01428">
    <property type="entry name" value="Glu_Q_tRNA_synth"/>
    <property type="match status" value="1"/>
</dbReference>
<keyword evidence="5 7" id="KW-0067">ATP-binding</keyword>
<feature type="binding site" evidence="7">
    <location>
        <position position="103"/>
    </location>
    <ligand>
        <name>Zn(2+)</name>
        <dbReference type="ChEBI" id="CHEBI:29105"/>
    </ligand>
</feature>
<feature type="binding site" evidence="7">
    <location>
        <position position="47"/>
    </location>
    <ligand>
        <name>L-glutamate</name>
        <dbReference type="ChEBI" id="CHEBI:29985"/>
    </ligand>
</feature>
<feature type="binding site" evidence="7">
    <location>
        <position position="119"/>
    </location>
    <ligand>
        <name>Zn(2+)</name>
        <dbReference type="ChEBI" id="CHEBI:29105"/>
    </ligand>
</feature>
<dbReference type="GO" id="GO:0006400">
    <property type="term" value="P:tRNA modification"/>
    <property type="evidence" value="ECO:0007669"/>
    <property type="project" value="InterPro"/>
</dbReference>
<dbReference type="Proteomes" id="UP000287908">
    <property type="component" value="Unassembled WGS sequence"/>
</dbReference>
<dbReference type="InterPro" id="IPR049940">
    <property type="entry name" value="GluQ/Sye"/>
</dbReference>
<evidence type="ECO:0000256" key="5">
    <source>
        <dbReference type="ARBA" id="ARBA00022840"/>
    </source>
</evidence>
<evidence type="ECO:0000256" key="1">
    <source>
        <dbReference type="ARBA" id="ARBA00022598"/>
    </source>
</evidence>
<dbReference type="GO" id="GO:0004818">
    <property type="term" value="F:glutamate-tRNA ligase activity"/>
    <property type="evidence" value="ECO:0007669"/>
    <property type="project" value="TreeGrafter"/>
</dbReference>
<feature type="binding site" evidence="7">
    <location>
        <begin position="11"/>
        <end position="15"/>
    </location>
    <ligand>
        <name>L-glutamate</name>
        <dbReference type="ChEBI" id="CHEBI:29985"/>
    </ligand>
</feature>
<dbReference type="GO" id="GO:0008270">
    <property type="term" value="F:zinc ion binding"/>
    <property type="evidence" value="ECO:0007669"/>
    <property type="project" value="UniProtKB-UniRule"/>
</dbReference>
<feature type="binding site" evidence="7">
    <location>
        <position position="231"/>
    </location>
    <ligand>
        <name>ATP</name>
        <dbReference type="ChEBI" id="CHEBI:30616"/>
    </ligand>
</feature>
<dbReference type="GO" id="GO:0005524">
    <property type="term" value="F:ATP binding"/>
    <property type="evidence" value="ECO:0007669"/>
    <property type="project" value="UniProtKB-KW"/>
</dbReference>
<dbReference type="Gene3D" id="3.90.800.10">
    <property type="entry name" value="Glutamyl-tRNA Synthetase, Domain 3"/>
    <property type="match status" value="1"/>
</dbReference>
<dbReference type="PRINTS" id="PR00987">
    <property type="entry name" value="TRNASYNTHGLU"/>
</dbReference>
<keyword evidence="4 7" id="KW-0862">Zinc</keyword>
<dbReference type="InterPro" id="IPR000924">
    <property type="entry name" value="Glu/Gln-tRNA-synth"/>
</dbReference>
<dbReference type="NCBIfam" id="NF004314">
    <property type="entry name" value="PRK05710.1-3"/>
    <property type="match status" value="1"/>
</dbReference>
<keyword evidence="2 7" id="KW-0479">Metal-binding</keyword>
<dbReference type="Pfam" id="PF00749">
    <property type="entry name" value="tRNA-synt_1c"/>
    <property type="match status" value="1"/>
</dbReference>
<keyword evidence="1 7" id="KW-0436">Ligase</keyword>
<feature type="short sequence motif" description="'HIGH' region" evidence="7">
    <location>
        <begin position="14"/>
        <end position="24"/>
    </location>
</feature>
<dbReference type="NCBIfam" id="TIGR03838">
    <property type="entry name" value="queuosine_YadB"/>
    <property type="match status" value="1"/>
</dbReference>
<reference evidence="10 11" key="1">
    <citation type="journal article" date="2011" name="Front. Microbiol.">
        <title>Genomic signatures of strain selection and enhancement in Bacillus atrophaeus var. globigii, a historical biowarfare simulant.</title>
        <authorList>
            <person name="Gibbons H.S."/>
            <person name="Broomall S.M."/>
            <person name="McNew L.A."/>
            <person name="Daligault H."/>
            <person name="Chapman C."/>
            <person name="Bruce D."/>
            <person name="Karavis M."/>
            <person name="Krepps M."/>
            <person name="McGregor P.A."/>
            <person name="Hong C."/>
            <person name="Park K.H."/>
            <person name="Akmal A."/>
            <person name="Feldman A."/>
            <person name="Lin J.S."/>
            <person name="Chang W.E."/>
            <person name="Higgs B.W."/>
            <person name="Demirev P."/>
            <person name="Lindquist J."/>
            <person name="Liem A."/>
            <person name="Fochler E."/>
            <person name="Read T.D."/>
            <person name="Tapia R."/>
            <person name="Johnson S."/>
            <person name="Bishop-Lilly K.A."/>
            <person name="Detter C."/>
            <person name="Han C."/>
            <person name="Sozhamannan S."/>
            <person name="Rosenzweig C.N."/>
            <person name="Skowronski E.W."/>
        </authorList>
    </citation>
    <scope>NUCLEOTIDE SEQUENCE [LARGE SCALE GENOMIC DNA]</scope>
    <source>
        <strain evidence="10 11">CL-SP19</strain>
    </source>
</reference>
<dbReference type="InterPro" id="IPR014729">
    <property type="entry name" value="Rossmann-like_a/b/a_fold"/>
</dbReference>
<dbReference type="Gene3D" id="3.40.50.620">
    <property type="entry name" value="HUPs"/>
    <property type="match status" value="1"/>
</dbReference>
<evidence type="ECO:0000259" key="9">
    <source>
        <dbReference type="Pfam" id="PF00749"/>
    </source>
</evidence>
<feature type="binding site" evidence="7">
    <location>
        <position position="115"/>
    </location>
    <ligand>
        <name>Zn(2+)</name>
        <dbReference type="ChEBI" id="CHEBI:29105"/>
    </ligand>
</feature>
<keyword evidence="6 7" id="KW-0030">Aminoacyl-tRNA synthetase</keyword>
<comment type="function">
    <text evidence="7">Catalyzes the tRNA-independent activation of glutamate in presence of ATP and the subsequent transfer of glutamate onto a tRNA(Asp). Glutamate is transferred on the 2-amino-5-(4,5-dihydroxy-2-cyclopenten-1-yl) moiety of the queuosine in the wobble position of the QUC anticodon.</text>
</comment>
<comment type="similarity">
    <text evidence="7">Belongs to the class-I aminoacyl-tRNA synthetase family. GluQ subfamily.</text>
</comment>
<evidence type="ECO:0000313" key="10">
    <source>
        <dbReference type="EMBL" id="RUO75482.1"/>
    </source>
</evidence>
<organism evidence="10 11">
    <name type="scientific">Idiomarina seosinensis</name>
    <dbReference type="NCBI Taxonomy" id="281739"/>
    <lineage>
        <taxon>Bacteria</taxon>
        <taxon>Pseudomonadati</taxon>
        <taxon>Pseudomonadota</taxon>
        <taxon>Gammaproteobacteria</taxon>
        <taxon>Alteromonadales</taxon>
        <taxon>Idiomarinaceae</taxon>
        <taxon>Idiomarina</taxon>
    </lineage>
</organism>
<dbReference type="GO" id="GO:0006424">
    <property type="term" value="P:glutamyl-tRNA aminoacylation"/>
    <property type="evidence" value="ECO:0007669"/>
    <property type="project" value="InterPro"/>
</dbReference>
<keyword evidence="11" id="KW-1185">Reference proteome</keyword>
<dbReference type="SUPFAM" id="SSF52374">
    <property type="entry name" value="Nucleotidylyl transferase"/>
    <property type="match status" value="1"/>
</dbReference>
<dbReference type="PANTHER" id="PTHR43311:SF1">
    <property type="entry name" value="GLUTAMYL-Q TRNA(ASP) SYNTHETASE"/>
    <property type="match status" value="1"/>
</dbReference>
<dbReference type="GO" id="GO:0005829">
    <property type="term" value="C:cytosol"/>
    <property type="evidence" value="ECO:0007669"/>
    <property type="project" value="TreeGrafter"/>
</dbReference>
<protein>
    <recommendedName>
        <fullName evidence="7">Glutamyl-Q tRNA(Asp) synthetase</fullName>
        <shortName evidence="7">Glu-Q-RSs</shortName>
        <ecNumber evidence="7">6.1.1.-</ecNumber>
    </recommendedName>
</protein>
<feature type="short sequence motif" description="'KMSKS' region" evidence="7">
    <location>
        <begin position="228"/>
        <end position="232"/>
    </location>
</feature>
<dbReference type="InterPro" id="IPR020058">
    <property type="entry name" value="Glu/Gln-tRNA-synth_Ib_cat-dom"/>
</dbReference>
<dbReference type="PANTHER" id="PTHR43311">
    <property type="entry name" value="GLUTAMATE--TRNA LIGASE"/>
    <property type="match status" value="1"/>
</dbReference>
<dbReference type="InterPro" id="IPR022380">
    <property type="entry name" value="Glu-Q_tRNA(Asp)_Synthase"/>
</dbReference>
<evidence type="ECO:0000256" key="6">
    <source>
        <dbReference type="ARBA" id="ARBA00023146"/>
    </source>
</evidence>
<dbReference type="EMBL" id="PIQF01000003">
    <property type="protein sequence ID" value="RUO75482.1"/>
    <property type="molecule type" value="Genomic_DNA"/>
</dbReference>
<evidence type="ECO:0000256" key="4">
    <source>
        <dbReference type="ARBA" id="ARBA00022833"/>
    </source>
</evidence>
<keyword evidence="3 7" id="KW-0547">Nucleotide-binding</keyword>
<feature type="binding site" evidence="7">
    <location>
        <position position="190"/>
    </location>
    <ligand>
        <name>L-glutamate</name>
        <dbReference type="ChEBI" id="CHEBI:29985"/>
    </ligand>
</feature>
<comment type="cofactor">
    <cofactor evidence="7">
        <name>Zn(2+)</name>
        <dbReference type="ChEBI" id="CHEBI:29105"/>
    </cofactor>
    <text evidence="7">Binds 1 zinc ion per subunit.</text>
</comment>
<feature type="binding site" evidence="7">
    <location>
        <position position="101"/>
    </location>
    <ligand>
        <name>Zn(2+)</name>
        <dbReference type="ChEBI" id="CHEBI:29105"/>
    </ligand>
</feature>
<evidence type="ECO:0000313" key="11">
    <source>
        <dbReference type="Proteomes" id="UP000287908"/>
    </source>
</evidence>
<evidence type="ECO:0000256" key="8">
    <source>
        <dbReference type="RuleBase" id="RU363037"/>
    </source>
</evidence>
<accession>A0A432ZDN0</accession>
<sequence length="284" mass="32437">MAQSGNLYRGRFAPTPSGPLHFGSLVAALGSYLDAKAHNGDWLVRIEDVDKPRAVEGADTVILQQLSDHGLHWDQPVIYQSQRDARYNDVLNQLANELYGCDCSRKDIRARGNCYDGYCRERQPRPGPFAIRFTNDRPVTEFIDRWHGVVQPDDNCVAEDFIVRRRDQLFAYQLAVVVDDIDQGITDIVRGSDLIQPSFWQLTLWQRLSGRLPRVMHLPLVVTDDGRKLSKQNHAPALDSRQALKNLAEAARILQLDVPLTNKVPDFLKLATENWRKKWRINVN</sequence>